<protein>
    <submittedName>
        <fullName evidence="1">Uncharacterized protein</fullName>
    </submittedName>
</protein>
<dbReference type="OrthoDB" id="10604609at2759"/>
<evidence type="ECO:0000313" key="1">
    <source>
        <dbReference type="EMBL" id="KAF0522440.1"/>
    </source>
</evidence>
<evidence type="ECO:0000313" key="2">
    <source>
        <dbReference type="Proteomes" id="UP000439903"/>
    </source>
</evidence>
<reference evidence="1 2" key="1">
    <citation type="journal article" date="2019" name="Environ. Microbiol.">
        <title>At the nexus of three kingdoms: the genome of the mycorrhizal fungus Gigaspora margarita provides insights into plant, endobacterial and fungal interactions.</title>
        <authorList>
            <person name="Venice F."/>
            <person name="Ghignone S."/>
            <person name="Salvioli di Fossalunga A."/>
            <person name="Amselem J."/>
            <person name="Novero M."/>
            <person name="Xianan X."/>
            <person name="Sedzielewska Toro K."/>
            <person name="Morin E."/>
            <person name="Lipzen A."/>
            <person name="Grigoriev I.V."/>
            <person name="Henrissat B."/>
            <person name="Martin F.M."/>
            <person name="Bonfante P."/>
        </authorList>
    </citation>
    <scope>NUCLEOTIDE SEQUENCE [LARGE SCALE GENOMIC DNA]</scope>
    <source>
        <strain evidence="1 2">BEG34</strain>
    </source>
</reference>
<gene>
    <name evidence="1" type="ORF">F8M41_015543</name>
</gene>
<accession>A0A8H4AQM5</accession>
<dbReference type="Proteomes" id="UP000439903">
    <property type="component" value="Unassembled WGS sequence"/>
</dbReference>
<comment type="caution">
    <text evidence="1">The sequence shown here is derived from an EMBL/GenBank/DDBJ whole genome shotgun (WGS) entry which is preliminary data.</text>
</comment>
<name>A0A8H4AQM5_GIGMA</name>
<sequence length="226" mass="26398">MNSLPLLLFEYLFKILKHYETVYKSLFYCLLVTHVLCIITLPFIWSKPDLTHKNIIRILILGLNENEKALLPKEIIQTIPNLLFEYSSYTNTVTSNDLNKVVKEWLRRPRPSYKISIHFSFLILMFLQTNKKLNLKVDDMDEVVYFRSSELKDLLSLTLSKNDFLISLKILSQHFGFKKRGKTLEKILSENTTLTLHLSNTRLGNYGRKAIVNGNNEKINLMSLTL</sequence>
<dbReference type="AlphaFoldDB" id="A0A8H4AQM5"/>
<keyword evidence="2" id="KW-1185">Reference proteome</keyword>
<proteinExistence type="predicted"/>
<dbReference type="EMBL" id="WTPW01000328">
    <property type="protein sequence ID" value="KAF0522440.1"/>
    <property type="molecule type" value="Genomic_DNA"/>
</dbReference>
<organism evidence="1 2">
    <name type="scientific">Gigaspora margarita</name>
    <dbReference type="NCBI Taxonomy" id="4874"/>
    <lineage>
        <taxon>Eukaryota</taxon>
        <taxon>Fungi</taxon>
        <taxon>Fungi incertae sedis</taxon>
        <taxon>Mucoromycota</taxon>
        <taxon>Glomeromycotina</taxon>
        <taxon>Glomeromycetes</taxon>
        <taxon>Diversisporales</taxon>
        <taxon>Gigasporaceae</taxon>
        <taxon>Gigaspora</taxon>
    </lineage>
</organism>